<sequence>MNPFTQQISSKSKLECDAVPCDDVDAVRCDLSDSVPHYRHGNFAKTTKPILETSDNDGIRVNPDGCKSDAARHRTPFHIICGCHPPQQTLRLPPYGCHVKLSKLLHISPYPHRGESAQYEYSFPVRLPEYSDYESRIQTFRGKWPKYLGGPTPEELARAGFFYLGEGDKVKCFSCGMSIHEWEQKDSAYLEHVRWSPDCHYVPLVGPRPLFKFNDVK</sequence>
<dbReference type="InterPro" id="IPR050784">
    <property type="entry name" value="IAP"/>
</dbReference>
<dbReference type="SUPFAM" id="SSF57924">
    <property type="entry name" value="Inhibitor of apoptosis (IAP) repeat"/>
    <property type="match status" value="1"/>
</dbReference>
<dbReference type="CDD" id="cd00022">
    <property type="entry name" value="BIR"/>
    <property type="match status" value="1"/>
</dbReference>
<dbReference type="PANTHER" id="PTHR10044:SF139">
    <property type="entry name" value="DEATH-ASSOCIATED INHIBITOR OF APOPTOSIS 2"/>
    <property type="match status" value="1"/>
</dbReference>
<proteinExistence type="predicted"/>
<protein>
    <submittedName>
        <fullName evidence="1">Uncharacterized protein</fullName>
    </submittedName>
</protein>
<organism evidence="1 2">
    <name type="scientific">Potamilus streckersoni</name>
    <dbReference type="NCBI Taxonomy" id="2493646"/>
    <lineage>
        <taxon>Eukaryota</taxon>
        <taxon>Metazoa</taxon>
        <taxon>Spiralia</taxon>
        <taxon>Lophotrochozoa</taxon>
        <taxon>Mollusca</taxon>
        <taxon>Bivalvia</taxon>
        <taxon>Autobranchia</taxon>
        <taxon>Heteroconchia</taxon>
        <taxon>Palaeoheterodonta</taxon>
        <taxon>Unionida</taxon>
        <taxon>Unionoidea</taxon>
        <taxon>Unionidae</taxon>
        <taxon>Ambleminae</taxon>
        <taxon>Lampsilini</taxon>
        <taxon>Potamilus</taxon>
    </lineage>
</organism>
<dbReference type="SMART" id="SM00238">
    <property type="entry name" value="BIR"/>
    <property type="match status" value="1"/>
</dbReference>
<dbReference type="AlphaFoldDB" id="A0AAE0RTG9"/>
<comment type="caution">
    <text evidence="1">The sequence shown here is derived from an EMBL/GenBank/DDBJ whole genome shotgun (WGS) entry which is preliminary data.</text>
</comment>
<dbReference type="GO" id="GO:0051726">
    <property type="term" value="P:regulation of cell cycle"/>
    <property type="evidence" value="ECO:0007669"/>
    <property type="project" value="TreeGrafter"/>
</dbReference>
<dbReference type="PANTHER" id="PTHR10044">
    <property type="entry name" value="INHIBITOR OF APOPTOSIS"/>
    <property type="match status" value="1"/>
</dbReference>
<dbReference type="PROSITE" id="PS50143">
    <property type="entry name" value="BIR_REPEAT_2"/>
    <property type="match status" value="1"/>
</dbReference>
<reference evidence="1" key="1">
    <citation type="journal article" date="2021" name="Genome Biol. Evol.">
        <title>A High-Quality Reference Genome for a Parasitic Bivalve with Doubly Uniparental Inheritance (Bivalvia: Unionida).</title>
        <authorList>
            <person name="Smith C.H."/>
        </authorList>
    </citation>
    <scope>NUCLEOTIDE SEQUENCE</scope>
    <source>
        <strain evidence="1">CHS0354</strain>
    </source>
</reference>
<name>A0AAE0RTG9_9BIVA</name>
<keyword evidence="2" id="KW-1185">Reference proteome</keyword>
<evidence type="ECO:0000313" key="2">
    <source>
        <dbReference type="Proteomes" id="UP001195483"/>
    </source>
</evidence>
<dbReference type="PROSITE" id="PS01282">
    <property type="entry name" value="BIR_REPEAT_1"/>
    <property type="match status" value="1"/>
</dbReference>
<dbReference type="Proteomes" id="UP001195483">
    <property type="component" value="Unassembled WGS sequence"/>
</dbReference>
<dbReference type="GO" id="GO:0005634">
    <property type="term" value="C:nucleus"/>
    <property type="evidence" value="ECO:0007669"/>
    <property type="project" value="TreeGrafter"/>
</dbReference>
<dbReference type="InterPro" id="IPR001370">
    <property type="entry name" value="BIR_rpt"/>
</dbReference>
<reference evidence="1" key="2">
    <citation type="journal article" date="2021" name="Genome Biol. Evol.">
        <title>Developing a high-quality reference genome for a parasitic bivalve with doubly uniparental inheritance (Bivalvia: Unionida).</title>
        <authorList>
            <person name="Smith C.H."/>
        </authorList>
    </citation>
    <scope>NUCLEOTIDE SEQUENCE</scope>
    <source>
        <strain evidence="1">CHS0354</strain>
        <tissue evidence="1">Mantle</tissue>
    </source>
</reference>
<dbReference type="GO" id="GO:0005737">
    <property type="term" value="C:cytoplasm"/>
    <property type="evidence" value="ECO:0007669"/>
    <property type="project" value="TreeGrafter"/>
</dbReference>
<dbReference type="Pfam" id="PF00653">
    <property type="entry name" value="BIR"/>
    <property type="match status" value="1"/>
</dbReference>
<evidence type="ECO:0000313" key="1">
    <source>
        <dbReference type="EMBL" id="KAK3579198.1"/>
    </source>
</evidence>
<dbReference type="Gene3D" id="1.10.1170.10">
    <property type="entry name" value="Inhibitor Of Apoptosis Protein (2mihbC-IAP-1), Chain A"/>
    <property type="match status" value="1"/>
</dbReference>
<gene>
    <name evidence="1" type="ORF">CHS0354_022738</name>
</gene>
<accession>A0AAE0RTG9</accession>
<dbReference type="EMBL" id="JAEAOA010001383">
    <property type="protein sequence ID" value="KAK3579198.1"/>
    <property type="molecule type" value="Genomic_DNA"/>
</dbReference>
<reference evidence="1" key="3">
    <citation type="submission" date="2023-05" db="EMBL/GenBank/DDBJ databases">
        <authorList>
            <person name="Smith C.H."/>
        </authorList>
    </citation>
    <scope>NUCLEOTIDE SEQUENCE</scope>
    <source>
        <strain evidence="1">CHS0354</strain>
        <tissue evidence="1">Mantle</tissue>
    </source>
</reference>